<dbReference type="GO" id="GO:0003677">
    <property type="term" value="F:DNA binding"/>
    <property type="evidence" value="ECO:0007669"/>
    <property type="project" value="InterPro"/>
</dbReference>
<protein>
    <recommendedName>
        <fullName evidence="3">HTH cro/C1-type domain-containing protein</fullName>
    </recommendedName>
</protein>
<name>A0A0G1NF15_9BACT</name>
<evidence type="ECO:0000313" key="1">
    <source>
        <dbReference type="EMBL" id="KKT82794.1"/>
    </source>
</evidence>
<reference evidence="1 2" key="1">
    <citation type="journal article" date="2015" name="Nature">
        <title>rRNA introns, odd ribosomes, and small enigmatic genomes across a large radiation of phyla.</title>
        <authorList>
            <person name="Brown C.T."/>
            <person name="Hug L.A."/>
            <person name="Thomas B.C."/>
            <person name="Sharon I."/>
            <person name="Castelle C.J."/>
            <person name="Singh A."/>
            <person name="Wilkins M.J."/>
            <person name="Williams K.H."/>
            <person name="Banfield J.F."/>
        </authorList>
    </citation>
    <scope>NUCLEOTIDE SEQUENCE [LARGE SCALE GENOMIC DNA]</scope>
</reference>
<organism evidence="1 2">
    <name type="scientific">Candidatus Yanofskybacteria bacterium GW2011_GWA2_44_9</name>
    <dbReference type="NCBI Taxonomy" id="1619025"/>
    <lineage>
        <taxon>Bacteria</taxon>
        <taxon>Candidatus Yanofskyibacteriota</taxon>
    </lineage>
</organism>
<evidence type="ECO:0000313" key="2">
    <source>
        <dbReference type="Proteomes" id="UP000034032"/>
    </source>
</evidence>
<dbReference type="AlphaFoldDB" id="A0A0G1NF15"/>
<sequence length="129" mass="14850">MSRFSQTLQKLFDNTELFTRSEWARFLGIPESSISEWLEDKSLPRPDLIRMTIDLVENSAEAKKEYLNEFEGMTNLPSAEISPLFHLMGNTLNDYMNETFMDLGRRLRNLSVSQQIKVLEKGCIGPVTS</sequence>
<dbReference type="Proteomes" id="UP000034032">
    <property type="component" value="Unassembled WGS sequence"/>
</dbReference>
<dbReference type="EMBL" id="LCJR01000001">
    <property type="protein sequence ID" value="KKT82794.1"/>
    <property type="molecule type" value="Genomic_DNA"/>
</dbReference>
<dbReference type="InterPro" id="IPR010982">
    <property type="entry name" value="Lambda_DNA-bd_dom_sf"/>
</dbReference>
<gene>
    <name evidence="1" type="ORF">UW79_C0001G0050</name>
</gene>
<evidence type="ECO:0008006" key="3">
    <source>
        <dbReference type="Google" id="ProtNLM"/>
    </source>
</evidence>
<comment type="caution">
    <text evidence="1">The sequence shown here is derived from an EMBL/GenBank/DDBJ whole genome shotgun (WGS) entry which is preliminary data.</text>
</comment>
<proteinExistence type="predicted"/>
<accession>A0A0G1NF15</accession>
<dbReference type="Gene3D" id="1.10.260.40">
    <property type="entry name" value="lambda repressor-like DNA-binding domains"/>
    <property type="match status" value="1"/>
</dbReference>